<keyword evidence="6" id="KW-0809">Transit peptide</keyword>
<dbReference type="PANTHER" id="PTHR47377">
    <property type="entry name" value="RHODANESE-LIKE DOMAIN-CONTAINING PROTEIN 4, CHLOROPLASTIC"/>
    <property type="match status" value="1"/>
</dbReference>
<feature type="region of interest" description="Disordered" evidence="9">
    <location>
        <begin position="371"/>
        <end position="443"/>
    </location>
</feature>
<evidence type="ECO:0000313" key="11">
    <source>
        <dbReference type="EnsemblPlants" id="Kaladp0066s0079.1.v1.1"/>
    </source>
</evidence>
<dbReference type="OMA" id="KPPKSWG"/>
<evidence type="ECO:0000256" key="6">
    <source>
        <dbReference type="ARBA" id="ARBA00022946"/>
    </source>
</evidence>
<dbReference type="InterPro" id="IPR036873">
    <property type="entry name" value="Rhodanese-like_dom_sf"/>
</dbReference>
<dbReference type="FunFam" id="3.40.250.10:FF:000044">
    <property type="entry name" value="Rhodanese-like domain-containing protein 4, chloroplastic"/>
    <property type="match status" value="1"/>
</dbReference>
<dbReference type="Proteomes" id="UP000594263">
    <property type="component" value="Unplaced"/>
</dbReference>
<comment type="subcellular location">
    <subcellularLocation>
        <location evidence="2">Membrane</location>
    </subcellularLocation>
    <subcellularLocation>
        <location evidence="1">Plastid</location>
        <location evidence="1">Chloroplast</location>
    </subcellularLocation>
</comment>
<evidence type="ECO:0000256" key="3">
    <source>
        <dbReference type="ARBA" id="ARBA00022528"/>
    </source>
</evidence>
<feature type="compositionally biased region" description="Polar residues" evidence="9">
    <location>
        <begin position="373"/>
        <end position="386"/>
    </location>
</feature>
<reference evidence="11" key="1">
    <citation type="submission" date="2021-01" db="UniProtKB">
        <authorList>
            <consortium name="EnsemblPlants"/>
        </authorList>
    </citation>
    <scope>IDENTIFICATION</scope>
</reference>
<keyword evidence="5" id="KW-0812">Transmembrane</keyword>
<evidence type="ECO:0000256" key="4">
    <source>
        <dbReference type="ARBA" id="ARBA00022640"/>
    </source>
</evidence>
<keyword evidence="7" id="KW-1133">Transmembrane helix</keyword>
<feature type="compositionally biased region" description="Pro residues" evidence="9">
    <location>
        <begin position="390"/>
        <end position="400"/>
    </location>
</feature>
<evidence type="ECO:0000256" key="1">
    <source>
        <dbReference type="ARBA" id="ARBA00004229"/>
    </source>
</evidence>
<keyword evidence="4" id="KW-0934">Plastid</keyword>
<evidence type="ECO:0000256" key="7">
    <source>
        <dbReference type="ARBA" id="ARBA00022989"/>
    </source>
</evidence>
<accession>A0A7N0UHS6</accession>
<proteinExistence type="predicted"/>
<evidence type="ECO:0000256" key="2">
    <source>
        <dbReference type="ARBA" id="ARBA00004370"/>
    </source>
</evidence>
<dbReference type="Gramene" id="Kaladp0066s0079.1.v1.1">
    <property type="protein sequence ID" value="Kaladp0066s0079.1.v1.1"/>
    <property type="gene ID" value="Kaladp0066s0079.v1.1"/>
</dbReference>
<evidence type="ECO:0000256" key="5">
    <source>
        <dbReference type="ARBA" id="ARBA00022692"/>
    </source>
</evidence>
<dbReference type="PROSITE" id="PS50206">
    <property type="entry name" value="RHODANESE_3"/>
    <property type="match status" value="1"/>
</dbReference>
<protein>
    <recommendedName>
        <fullName evidence="10">Rhodanese domain-containing protein</fullName>
    </recommendedName>
</protein>
<evidence type="ECO:0000259" key="10">
    <source>
        <dbReference type="PROSITE" id="PS50206"/>
    </source>
</evidence>
<keyword evidence="8" id="KW-0472">Membrane</keyword>
<feature type="domain" description="Rhodanese" evidence="10">
    <location>
        <begin position="150"/>
        <end position="256"/>
    </location>
</feature>
<dbReference type="InterPro" id="IPR001763">
    <property type="entry name" value="Rhodanese-like_dom"/>
</dbReference>
<dbReference type="Gene3D" id="3.40.250.10">
    <property type="entry name" value="Rhodanese-like domain"/>
    <property type="match status" value="1"/>
</dbReference>
<keyword evidence="3" id="KW-0150">Chloroplast</keyword>
<name>A0A7N0UHS6_KALFE</name>
<dbReference type="PANTHER" id="PTHR47377:SF1">
    <property type="entry name" value="RHODANESE-LIKE DOMAIN-CONTAINING PROTEIN 4, CHLOROPLASTIC"/>
    <property type="match status" value="1"/>
</dbReference>
<sequence>MEALTAAALIPSSILSINTPKPRKFQSLPTITKSLPSSSTSYSQSKPQRLGSNFHGGLVLLSSIFNAKVACALTYEEALQQSVSSPTSSDEFDVSGVIDSVISFGAENPVIVFGGVAVVAVPLIVSQLLKGPEKAWGVVSARNAYAKLGEQDDAQLLDIRPLKELKEKGSPDIGGLRKKSVSVVYNGEDKPGFLKKLALKFKEPENTTLFIIDKFDGNSELVAELVTVNGFKAAYAIKDGTDGPRGWLNSGLPWTAPKKSLSLNLGGLTESFSGVFDDTSDVVSLTLTLAVATGLSLLAFTETETILQLLGSAALVQFVSTKLLLAEDRKKTLKEITDFVDTKIAPTEFVGELTEIGKALLPTSVVSKALPAPTTTVPEQTTSEATSEPAPAPQVAPSPPEVVNSVPKPQVKTESLPGFSRPLSPYASYPDYKPPTSPTPSPP</sequence>
<dbReference type="AlphaFoldDB" id="A0A7N0UHS6"/>
<organism evidence="11 12">
    <name type="scientific">Kalanchoe fedtschenkoi</name>
    <name type="common">Lavender scallops</name>
    <name type="synonym">South American air plant</name>
    <dbReference type="NCBI Taxonomy" id="63787"/>
    <lineage>
        <taxon>Eukaryota</taxon>
        <taxon>Viridiplantae</taxon>
        <taxon>Streptophyta</taxon>
        <taxon>Embryophyta</taxon>
        <taxon>Tracheophyta</taxon>
        <taxon>Spermatophyta</taxon>
        <taxon>Magnoliopsida</taxon>
        <taxon>eudicotyledons</taxon>
        <taxon>Gunneridae</taxon>
        <taxon>Pentapetalae</taxon>
        <taxon>Saxifragales</taxon>
        <taxon>Crassulaceae</taxon>
        <taxon>Kalanchoe</taxon>
    </lineage>
</organism>
<feature type="region of interest" description="Disordered" evidence="9">
    <location>
        <begin position="28"/>
        <end position="47"/>
    </location>
</feature>
<feature type="compositionally biased region" description="Pro residues" evidence="9">
    <location>
        <begin position="432"/>
        <end position="443"/>
    </location>
</feature>
<evidence type="ECO:0000256" key="8">
    <source>
        <dbReference type="ARBA" id="ARBA00023136"/>
    </source>
</evidence>
<dbReference type="SUPFAM" id="SSF52821">
    <property type="entry name" value="Rhodanese/Cell cycle control phosphatase"/>
    <property type="match status" value="1"/>
</dbReference>
<keyword evidence="12" id="KW-1185">Reference proteome</keyword>
<dbReference type="InterPro" id="IPR044240">
    <property type="entry name" value="STR4-like"/>
</dbReference>
<dbReference type="GO" id="GO:0009535">
    <property type="term" value="C:chloroplast thylakoid membrane"/>
    <property type="evidence" value="ECO:0007669"/>
    <property type="project" value="UniProtKB-ARBA"/>
</dbReference>
<evidence type="ECO:0000313" key="12">
    <source>
        <dbReference type="Proteomes" id="UP000594263"/>
    </source>
</evidence>
<dbReference type="EnsemblPlants" id="Kaladp0066s0079.1.v1.1">
    <property type="protein sequence ID" value="Kaladp0066s0079.1.v1.1"/>
    <property type="gene ID" value="Kaladp0066s0079.v1.1"/>
</dbReference>
<evidence type="ECO:0000256" key="9">
    <source>
        <dbReference type="SAM" id="MobiDB-lite"/>
    </source>
</evidence>